<keyword evidence="1 2" id="KW-0732">Signal</keyword>
<comment type="caution">
    <text evidence="4">The sequence shown here is derived from an EMBL/GenBank/DDBJ whole genome shotgun (WGS) entry which is preliminary data.</text>
</comment>
<dbReference type="InterPro" id="IPR027385">
    <property type="entry name" value="Beta-barrel_OMP"/>
</dbReference>
<dbReference type="Pfam" id="PF13505">
    <property type="entry name" value="OMP_b-brl"/>
    <property type="match status" value="1"/>
</dbReference>
<name>A0A2N0TNC6_9FLAO</name>
<organism evidence="4 5">
    <name type="scientific">Salegentibacter salinarum</name>
    <dbReference type="NCBI Taxonomy" id="447422"/>
    <lineage>
        <taxon>Bacteria</taxon>
        <taxon>Pseudomonadati</taxon>
        <taxon>Bacteroidota</taxon>
        <taxon>Flavobacteriia</taxon>
        <taxon>Flavobacteriales</taxon>
        <taxon>Flavobacteriaceae</taxon>
        <taxon>Salegentibacter</taxon>
    </lineage>
</organism>
<dbReference type="OrthoDB" id="1100205at2"/>
<proteinExistence type="predicted"/>
<feature type="domain" description="Outer membrane protein beta-barrel" evidence="3">
    <location>
        <begin position="12"/>
        <end position="190"/>
    </location>
</feature>
<dbReference type="STRING" id="447422.SAMN05660903_01974"/>
<sequence length="195" mass="21190">MKTLKACFIGIILLFSTVNLSAQEKWSAELRPGINFATSDLGDAELKTGYGAEVALGYRFMPHLGAYVGWGWNQFSSDNNSFAGTGDTDYEETGYTFGLQFIHPIAESATSYLIRIGGIYNHIEVENSTGDITADSDHGLGWEIGAGIQVDLGGDWNLRPQVGYRALSRDLDLGSVTTNVDLNYFTIGIGIAKLF</sequence>
<dbReference type="RefSeq" id="WP_079713041.1">
    <property type="nucleotide sequence ID" value="NZ_FUZC01000007.1"/>
</dbReference>
<feature type="chain" id="PRO_5014883962" evidence="2">
    <location>
        <begin position="23"/>
        <end position="195"/>
    </location>
</feature>
<dbReference type="Proteomes" id="UP000232673">
    <property type="component" value="Unassembled WGS sequence"/>
</dbReference>
<evidence type="ECO:0000313" key="4">
    <source>
        <dbReference type="EMBL" id="PKD16237.1"/>
    </source>
</evidence>
<evidence type="ECO:0000256" key="1">
    <source>
        <dbReference type="ARBA" id="ARBA00022729"/>
    </source>
</evidence>
<protein>
    <submittedName>
        <fullName evidence="4">Opacity protein</fullName>
    </submittedName>
</protein>
<reference evidence="4 5" key="1">
    <citation type="submission" date="2015-10" db="EMBL/GenBank/DDBJ databases">
        <title>Draft genome sequence of Salegentibacter salinarum KCTC 12975.</title>
        <authorList>
            <person name="Lin W."/>
            <person name="Zheng Q."/>
        </authorList>
    </citation>
    <scope>NUCLEOTIDE SEQUENCE [LARGE SCALE GENOMIC DNA]</scope>
    <source>
        <strain evidence="4 5">KCTC 12975</strain>
    </source>
</reference>
<dbReference type="Gene3D" id="2.40.160.20">
    <property type="match status" value="1"/>
</dbReference>
<gene>
    <name evidence="4" type="ORF">APR41_10645</name>
</gene>
<keyword evidence="5" id="KW-1185">Reference proteome</keyword>
<dbReference type="SUPFAM" id="SSF56925">
    <property type="entry name" value="OMPA-like"/>
    <property type="match status" value="1"/>
</dbReference>
<evidence type="ECO:0000259" key="3">
    <source>
        <dbReference type="Pfam" id="PF13505"/>
    </source>
</evidence>
<evidence type="ECO:0000313" key="5">
    <source>
        <dbReference type="Proteomes" id="UP000232673"/>
    </source>
</evidence>
<dbReference type="InterPro" id="IPR011250">
    <property type="entry name" value="OMP/PagP_B-barrel"/>
</dbReference>
<feature type="signal peptide" evidence="2">
    <location>
        <begin position="1"/>
        <end position="22"/>
    </location>
</feature>
<accession>A0A2N0TNC6</accession>
<evidence type="ECO:0000256" key="2">
    <source>
        <dbReference type="SAM" id="SignalP"/>
    </source>
</evidence>
<dbReference type="EMBL" id="LKTS01000047">
    <property type="protein sequence ID" value="PKD16237.1"/>
    <property type="molecule type" value="Genomic_DNA"/>
</dbReference>
<dbReference type="AlphaFoldDB" id="A0A2N0TNC6"/>